<dbReference type="PROSITE" id="PS51352">
    <property type="entry name" value="THIOREDOXIN_2"/>
    <property type="match status" value="1"/>
</dbReference>
<dbReference type="Pfam" id="PF00085">
    <property type="entry name" value="Thioredoxin"/>
    <property type="match status" value="1"/>
</dbReference>
<dbReference type="CDD" id="cd02947">
    <property type="entry name" value="TRX_family"/>
    <property type="match status" value="1"/>
</dbReference>
<dbReference type="PROSITE" id="PS00194">
    <property type="entry name" value="THIOREDOXIN_1"/>
    <property type="match status" value="1"/>
</dbReference>
<accession>A0A1W1EB41</accession>
<keyword evidence="1" id="KW-0813">Transport</keyword>
<dbReference type="PRINTS" id="PR00421">
    <property type="entry name" value="THIOREDOXIN"/>
</dbReference>
<name>A0A1W1EB41_9ZZZZ</name>
<dbReference type="GO" id="GO:0005829">
    <property type="term" value="C:cytosol"/>
    <property type="evidence" value="ECO:0007669"/>
    <property type="project" value="TreeGrafter"/>
</dbReference>
<organism evidence="6">
    <name type="scientific">hydrothermal vent metagenome</name>
    <dbReference type="NCBI Taxonomy" id="652676"/>
    <lineage>
        <taxon>unclassified sequences</taxon>
        <taxon>metagenomes</taxon>
        <taxon>ecological metagenomes</taxon>
    </lineage>
</organism>
<keyword evidence="4" id="KW-0676">Redox-active center</keyword>
<keyword evidence="3" id="KW-1015">Disulfide bond</keyword>
<dbReference type="InterPro" id="IPR005746">
    <property type="entry name" value="Thioredoxin"/>
</dbReference>
<dbReference type="Gene3D" id="3.40.30.10">
    <property type="entry name" value="Glutaredoxin"/>
    <property type="match status" value="1"/>
</dbReference>
<evidence type="ECO:0000256" key="3">
    <source>
        <dbReference type="ARBA" id="ARBA00023157"/>
    </source>
</evidence>
<protein>
    <submittedName>
        <fullName evidence="6">Thiosulfate sulfurtransferase, rhodanese</fullName>
        <ecNumber evidence="6">2.8.1.1</ecNumber>
    </submittedName>
</protein>
<evidence type="ECO:0000313" key="6">
    <source>
        <dbReference type="EMBL" id="SFV91129.1"/>
    </source>
</evidence>
<dbReference type="PANTHER" id="PTHR45663:SF40">
    <property type="entry name" value="THIOREDOXIN 2"/>
    <property type="match status" value="1"/>
</dbReference>
<dbReference type="GO" id="GO:0015035">
    <property type="term" value="F:protein-disulfide reductase activity"/>
    <property type="evidence" value="ECO:0007669"/>
    <property type="project" value="InterPro"/>
</dbReference>
<dbReference type="SUPFAM" id="SSF52833">
    <property type="entry name" value="Thioredoxin-like"/>
    <property type="match status" value="1"/>
</dbReference>
<dbReference type="InterPro" id="IPR013766">
    <property type="entry name" value="Thioredoxin_domain"/>
</dbReference>
<dbReference type="GO" id="GO:0004792">
    <property type="term" value="F:thiosulfate-cyanide sulfurtransferase activity"/>
    <property type="evidence" value="ECO:0007669"/>
    <property type="project" value="UniProtKB-EC"/>
</dbReference>
<dbReference type="AlphaFoldDB" id="A0A1W1EB41"/>
<sequence length="124" mass="14279">MALVNLTEANFNEHIENNDIVILDFWAPWCGPCKQFGPIFEKVAEEYPDILFGKINTEEEQQLAGYFQIQSIPTVIVLREKIGIFQQPGMLPEEGLKDIIRQVQELDMDKVREEVAKQQAEQNS</sequence>
<keyword evidence="6" id="KW-0808">Transferase</keyword>
<dbReference type="NCBIfam" id="TIGR01068">
    <property type="entry name" value="thioredoxin"/>
    <property type="match status" value="1"/>
</dbReference>
<evidence type="ECO:0000256" key="4">
    <source>
        <dbReference type="ARBA" id="ARBA00023284"/>
    </source>
</evidence>
<evidence type="ECO:0000256" key="1">
    <source>
        <dbReference type="ARBA" id="ARBA00022448"/>
    </source>
</evidence>
<evidence type="ECO:0000259" key="5">
    <source>
        <dbReference type="PROSITE" id="PS51352"/>
    </source>
</evidence>
<dbReference type="EMBL" id="FPIB01000028">
    <property type="protein sequence ID" value="SFV91129.1"/>
    <property type="molecule type" value="Genomic_DNA"/>
</dbReference>
<dbReference type="EC" id="2.8.1.1" evidence="6"/>
<keyword evidence="2" id="KW-0249">Electron transport</keyword>
<feature type="domain" description="Thioredoxin" evidence="5">
    <location>
        <begin position="1"/>
        <end position="105"/>
    </location>
</feature>
<reference evidence="6" key="1">
    <citation type="submission" date="2016-10" db="EMBL/GenBank/DDBJ databases">
        <authorList>
            <person name="de Groot N.N."/>
        </authorList>
    </citation>
    <scope>NUCLEOTIDE SEQUENCE</scope>
</reference>
<gene>
    <name evidence="6" type="ORF">MNB_SV-4-181</name>
</gene>
<dbReference type="InterPro" id="IPR017937">
    <property type="entry name" value="Thioredoxin_CS"/>
</dbReference>
<proteinExistence type="predicted"/>
<dbReference type="PANTHER" id="PTHR45663">
    <property type="entry name" value="GEO12009P1"/>
    <property type="match status" value="1"/>
</dbReference>
<dbReference type="InterPro" id="IPR036249">
    <property type="entry name" value="Thioredoxin-like_sf"/>
</dbReference>
<evidence type="ECO:0000256" key="2">
    <source>
        <dbReference type="ARBA" id="ARBA00022982"/>
    </source>
</evidence>
<dbReference type="PIRSF" id="PIRSF000077">
    <property type="entry name" value="Thioredoxin"/>
    <property type="match status" value="1"/>
</dbReference>